<sequence>MTELSPMKWMPFRSPPTAHVAPLTSADRAGELAALHATAFARPWEADEFERMLCERGHVAHALMMGTLLAGFVLSRRVLDEAEILTVVLGPASRGAGLSRQLLRAHLVALEDLGVRRVHLEVDDGNVPALALYRRLGFAETGRRASYYARSDGSRANAIMMQVALG</sequence>
<evidence type="ECO:0000256" key="2">
    <source>
        <dbReference type="ARBA" id="ARBA00023315"/>
    </source>
</evidence>
<evidence type="ECO:0000313" key="5">
    <source>
        <dbReference type="Proteomes" id="UP000035947"/>
    </source>
</evidence>
<dbReference type="PANTHER" id="PTHR43877">
    <property type="entry name" value="AMINOALKYLPHOSPHONATE N-ACETYLTRANSFERASE-RELATED-RELATED"/>
    <property type="match status" value="1"/>
</dbReference>
<dbReference type="InterPro" id="IPR016181">
    <property type="entry name" value="Acyl_CoA_acyltransferase"/>
</dbReference>
<dbReference type="Pfam" id="PF00583">
    <property type="entry name" value="Acetyltransf_1"/>
    <property type="match status" value="1"/>
</dbReference>
<dbReference type="Gene3D" id="3.40.630.30">
    <property type="match status" value="1"/>
</dbReference>
<feature type="domain" description="N-acetyltransferase" evidence="3">
    <location>
        <begin position="18"/>
        <end position="166"/>
    </location>
</feature>
<protein>
    <submittedName>
        <fullName evidence="4">GCN5 family acetyltransferase</fullName>
    </submittedName>
</protein>
<dbReference type="SUPFAM" id="SSF55729">
    <property type="entry name" value="Acyl-CoA N-acyltransferases (Nat)"/>
    <property type="match status" value="1"/>
</dbReference>
<dbReference type="InterPro" id="IPR050832">
    <property type="entry name" value="Bact_Acetyltransf"/>
</dbReference>
<dbReference type="Proteomes" id="UP000035947">
    <property type="component" value="Unassembled WGS sequence"/>
</dbReference>
<accession>A0ABR5GW24</accession>
<keyword evidence="5" id="KW-1185">Reference proteome</keyword>
<organism evidence="4 5">
    <name type="scientific">Methylobacterium platani JCM 14648</name>
    <dbReference type="NCBI Taxonomy" id="1295136"/>
    <lineage>
        <taxon>Bacteria</taxon>
        <taxon>Pseudomonadati</taxon>
        <taxon>Pseudomonadota</taxon>
        <taxon>Alphaproteobacteria</taxon>
        <taxon>Hyphomicrobiales</taxon>
        <taxon>Methylobacteriaceae</taxon>
        <taxon>Methylobacterium</taxon>
    </lineage>
</organism>
<gene>
    <name evidence="4" type="ORF">SQ03_20440</name>
</gene>
<keyword evidence="2" id="KW-0012">Acyltransferase</keyword>
<evidence type="ECO:0000313" key="4">
    <source>
        <dbReference type="EMBL" id="KMO14074.1"/>
    </source>
</evidence>
<name>A0ABR5GW24_9HYPH</name>
<dbReference type="EMBL" id="JXOD01000190">
    <property type="protein sequence ID" value="KMO14074.1"/>
    <property type="molecule type" value="Genomic_DNA"/>
</dbReference>
<keyword evidence="1" id="KW-0808">Transferase</keyword>
<evidence type="ECO:0000256" key="1">
    <source>
        <dbReference type="ARBA" id="ARBA00022679"/>
    </source>
</evidence>
<comment type="caution">
    <text evidence="4">The sequence shown here is derived from an EMBL/GenBank/DDBJ whole genome shotgun (WGS) entry which is preliminary data.</text>
</comment>
<dbReference type="InterPro" id="IPR000182">
    <property type="entry name" value="GNAT_dom"/>
</dbReference>
<reference evidence="4 5" key="1">
    <citation type="submission" date="2015-01" db="EMBL/GenBank/DDBJ databases">
        <title>Genome sequencing of Methylobacterium platani JCM14648 type strain.</title>
        <authorList>
            <person name="Chaudhry V."/>
            <person name="Patil P.B."/>
        </authorList>
    </citation>
    <scope>NUCLEOTIDE SEQUENCE [LARGE SCALE GENOMIC DNA]</scope>
    <source>
        <strain evidence="4 5">JCM 14648</strain>
    </source>
</reference>
<dbReference type="PROSITE" id="PS51186">
    <property type="entry name" value="GNAT"/>
    <property type="match status" value="1"/>
</dbReference>
<proteinExistence type="predicted"/>
<evidence type="ECO:0000259" key="3">
    <source>
        <dbReference type="PROSITE" id="PS51186"/>
    </source>
</evidence>
<dbReference type="PANTHER" id="PTHR43877:SF1">
    <property type="entry name" value="ACETYLTRANSFERASE"/>
    <property type="match status" value="1"/>
</dbReference>